<reference evidence="1" key="2">
    <citation type="submission" date="2021-03" db="UniProtKB">
        <authorList>
            <consortium name="EnsemblPlants"/>
        </authorList>
    </citation>
    <scope>IDENTIFICATION</scope>
</reference>
<evidence type="ECO:0000313" key="2">
    <source>
        <dbReference type="Proteomes" id="UP000596661"/>
    </source>
</evidence>
<name>A0A803QBT2_CANSA</name>
<accession>A0A803QBT2</accession>
<proteinExistence type="predicted"/>
<dbReference type="EnsemblPlants" id="evm.model.08.607">
    <property type="protein sequence ID" value="cds.evm.model.08.607"/>
    <property type="gene ID" value="evm.TU.08.607"/>
</dbReference>
<dbReference type="EMBL" id="UZAU01000689">
    <property type="status" value="NOT_ANNOTATED_CDS"/>
    <property type="molecule type" value="Genomic_DNA"/>
</dbReference>
<sequence>MFKKCNTKANRTSEKPELTDMALVAGSPRVLRPQLNVVLAVARFLSKCPDSADLRPKAVVLEFLRSILASFNQSFWPQAFGTDAIASFFVDFLGYVWKVVESSPDSQARLWFQPSVMEEIWVFWLQLAASGPLVQFPATSREQI</sequence>
<evidence type="ECO:0000313" key="1">
    <source>
        <dbReference type="EnsemblPlants" id="cds.evm.model.08.607"/>
    </source>
</evidence>
<organism evidence="1 2">
    <name type="scientific">Cannabis sativa</name>
    <name type="common">Hemp</name>
    <name type="synonym">Marijuana</name>
    <dbReference type="NCBI Taxonomy" id="3483"/>
    <lineage>
        <taxon>Eukaryota</taxon>
        <taxon>Viridiplantae</taxon>
        <taxon>Streptophyta</taxon>
        <taxon>Embryophyta</taxon>
        <taxon>Tracheophyta</taxon>
        <taxon>Spermatophyta</taxon>
        <taxon>Magnoliopsida</taxon>
        <taxon>eudicotyledons</taxon>
        <taxon>Gunneridae</taxon>
        <taxon>Pentapetalae</taxon>
        <taxon>rosids</taxon>
        <taxon>fabids</taxon>
        <taxon>Rosales</taxon>
        <taxon>Cannabaceae</taxon>
        <taxon>Cannabis</taxon>
    </lineage>
</organism>
<dbReference type="AlphaFoldDB" id="A0A803QBT2"/>
<protein>
    <submittedName>
        <fullName evidence="1">Uncharacterized protein</fullName>
    </submittedName>
</protein>
<keyword evidence="2" id="KW-1185">Reference proteome</keyword>
<dbReference type="Proteomes" id="UP000596661">
    <property type="component" value="Chromosome 8"/>
</dbReference>
<reference evidence="1" key="1">
    <citation type="submission" date="2018-11" db="EMBL/GenBank/DDBJ databases">
        <authorList>
            <person name="Grassa J C."/>
        </authorList>
    </citation>
    <scope>NUCLEOTIDE SEQUENCE [LARGE SCALE GENOMIC DNA]</scope>
</reference>
<dbReference type="Gramene" id="evm.model.08.607">
    <property type="protein sequence ID" value="cds.evm.model.08.607"/>
    <property type="gene ID" value="evm.TU.08.607"/>
</dbReference>